<evidence type="ECO:0000259" key="2">
    <source>
        <dbReference type="Pfam" id="PF14040"/>
    </source>
</evidence>
<keyword evidence="4" id="KW-1185">Reference proteome</keyword>
<dbReference type="STRING" id="1003195.SCATT_06530"/>
<dbReference type="Proteomes" id="UP000007842">
    <property type="component" value="Chromosome"/>
</dbReference>
<feature type="region of interest" description="Disordered" evidence="1">
    <location>
        <begin position="44"/>
        <end position="64"/>
    </location>
</feature>
<accession>G8WTE1</accession>
<dbReference type="PATRIC" id="fig|1003195.29.peg.656"/>
<evidence type="ECO:0000256" key="1">
    <source>
        <dbReference type="SAM" id="MobiDB-lite"/>
    </source>
</evidence>
<feature type="compositionally biased region" description="Basic residues" evidence="1">
    <location>
        <begin position="113"/>
        <end position="124"/>
    </location>
</feature>
<feature type="region of interest" description="Disordered" evidence="1">
    <location>
        <begin position="109"/>
        <end position="147"/>
    </location>
</feature>
<evidence type="ECO:0000313" key="3">
    <source>
        <dbReference type="EMBL" id="AEW93024.1"/>
    </source>
</evidence>
<name>G8WTE1_STREN</name>
<dbReference type="HOGENOM" id="CLU_1766945_0_0_11"/>
<gene>
    <name evidence="3" type="ordered locus">SCATT_06530</name>
</gene>
<dbReference type="InterPro" id="IPR029476">
    <property type="entry name" value="DNase_NucA_NucB"/>
</dbReference>
<organism evidence="3 4">
    <name type="scientific">Streptantibioticus cattleyicolor (strain ATCC 35852 / DSM 46488 / JCM 4925 / NBRC 14057 / NRRL 8057)</name>
    <name type="common">Streptomyces cattleya</name>
    <dbReference type="NCBI Taxonomy" id="1003195"/>
    <lineage>
        <taxon>Bacteria</taxon>
        <taxon>Bacillati</taxon>
        <taxon>Actinomycetota</taxon>
        <taxon>Actinomycetes</taxon>
        <taxon>Kitasatosporales</taxon>
        <taxon>Streptomycetaceae</taxon>
        <taxon>Streptantibioticus</taxon>
    </lineage>
</organism>
<dbReference type="EMBL" id="CP003219">
    <property type="protein sequence ID" value="AEW93024.1"/>
    <property type="molecule type" value="Genomic_DNA"/>
</dbReference>
<feature type="compositionally biased region" description="Basic and acidic residues" evidence="1">
    <location>
        <begin position="131"/>
        <end position="140"/>
    </location>
</feature>
<dbReference type="AlphaFoldDB" id="G8WTE1"/>
<proteinExistence type="predicted"/>
<sequence length="147" mass="16160">MRRAGTASARVYSLRRRAASTTCRLLPTRPAAVLPVIDPVTSASGAHANRERTCGAKSTDPFIPTSRVKDDSCDEYPFARTYEGGRNGALCADIVPLLERGVRQIYEANPPQARHRARALRPRPRPAAAEQGERVLDTEKYTVTNTK</sequence>
<dbReference type="KEGG" id="scy:SCATT_06530"/>
<protein>
    <recommendedName>
        <fullName evidence="2">Deoxyribonuclease NucA/NucB domain-containing protein</fullName>
    </recommendedName>
</protein>
<feature type="domain" description="Deoxyribonuclease NucA/NucB" evidence="2">
    <location>
        <begin position="49"/>
        <end position="90"/>
    </location>
</feature>
<reference evidence="4" key="1">
    <citation type="submission" date="2011-12" db="EMBL/GenBank/DDBJ databases">
        <title>Complete genome sequence of Streptomyces cattleya strain DSM 46488.</title>
        <authorList>
            <person name="Ou H.-Y."/>
            <person name="Li P."/>
            <person name="Zhao C."/>
            <person name="O'Hagan D."/>
            <person name="Deng Z."/>
        </authorList>
    </citation>
    <scope>NUCLEOTIDE SEQUENCE [LARGE SCALE GENOMIC DNA]</scope>
    <source>
        <strain evidence="4">ATCC 35852 / DSM 46488 / JCM 4925 / NBRC 14057 / NRRL 8057</strain>
    </source>
</reference>
<dbReference type="Pfam" id="PF14040">
    <property type="entry name" value="DNase_NucA_NucB"/>
    <property type="match status" value="1"/>
</dbReference>
<evidence type="ECO:0000313" key="4">
    <source>
        <dbReference type="Proteomes" id="UP000007842"/>
    </source>
</evidence>